<feature type="region of interest" description="Disordered" evidence="2">
    <location>
        <begin position="202"/>
        <end position="225"/>
    </location>
</feature>
<name>A0ABX6DDA3_9BACI</name>
<protein>
    <submittedName>
        <fullName evidence="3">Uncharacterized protein</fullName>
    </submittedName>
</protein>
<evidence type="ECO:0000313" key="3">
    <source>
        <dbReference type="EMBL" id="QGG51613.1"/>
    </source>
</evidence>
<keyword evidence="1" id="KW-0175">Coiled coil</keyword>
<keyword evidence="4" id="KW-1185">Reference proteome</keyword>
<sequence>MVISLHTTESPVSRAERNKINDNWQRIIAGLTKLQTQINILAGGEVDALLERLNKAVEDANIAVQQAIDANNTATQEAIQANNTALQTALQTVSNTLVTLQDAITNANNAATNANAATDSTNKAIQEAQVATQDARNAISSMQNFVNQLGAKSEYNNDVQYFTNNIVTLNGSSFIARQDTKGNPPPTSPTIANDHWQLVASKGDKGERGEKGAKGEDGKDGTGVNIIGELQSEDDLPSVGVPGEAYMIAGNLYVWQENTNTWKNVGPIRGPEGKSAYDLALQNGFEGTMEEWIVSLKGETGPRGPEGPQGPPGQDADLTEITEQLEQMKPKVDNSWQMNKYNATSSINLGDVSHTKAFQFHATNWKSTTNVETLFIVFPTLTVFSGIIKITASSNYNITDAGGGCTVEYNTQFYSGTLHKYSKTITTISPDFAQNYYLNDLTLDNTDKHLLIPIFKAPTANNVMAIEVTLIGNNIPNDIMQKAYITSIDEGSPNALGYPWKPQTPTALMPNTYNATNTITNVGANRATRVFPQVNWKEAGIELWETSFSLPSSVWGILELDIAGYSACSGGAKIVVELGINVTSQSQPSTVFKNVMKVVTSSDGFMENFYVEVEHRPEVRGLYIKVYKRKYNDPITVVTTFTSTVSPMSAFDLLKGFHDGWLFNNIAEVPVVRQKDFDARITENFTSVSNGKAQVASAITGKGVQTASDATFSQMANNINAIPSGKKQTLGTFYMQALSPGQSGSASVNVGFIAQNIMAACGGLIRLGGTNRFYAQSGSYNVSNIVVSGTTITFTITQGSLAGSSNPANYVEFFASE</sequence>
<feature type="compositionally biased region" description="Basic and acidic residues" evidence="2">
    <location>
        <begin position="202"/>
        <end position="220"/>
    </location>
</feature>
<accession>A0ABX6DDA3</accession>
<gene>
    <name evidence="3" type="ORF">GDS87_11920</name>
</gene>
<dbReference type="Proteomes" id="UP000373269">
    <property type="component" value="Chromosome"/>
</dbReference>
<dbReference type="EMBL" id="CP045835">
    <property type="protein sequence ID" value="QGG51613.1"/>
    <property type="molecule type" value="Genomic_DNA"/>
</dbReference>
<dbReference type="RefSeq" id="WP_369595770.1">
    <property type="nucleotide sequence ID" value="NZ_CP045835.1"/>
</dbReference>
<proteinExistence type="predicted"/>
<feature type="region of interest" description="Disordered" evidence="2">
    <location>
        <begin position="297"/>
        <end position="316"/>
    </location>
</feature>
<organism evidence="3 4">
    <name type="scientific">Lysinibacillus pakistanensis</name>
    <dbReference type="NCBI Taxonomy" id="759811"/>
    <lineage>
        <taxon>Bacteria</taxon>
        <taxon>Bacillati</taxon>
        <taxon>Bacillota</taxon>
        <taxon>Bacilli</taxon>
        <taxon>Bacillales</taxon>
        <taxon>Bacillaceae</taxon>
        <taxon>Lysinibacillus</taxon>
    </lineage>
</organism>
<evidence type="ECO:0000313" key="4">
    <source>
        <dbReference type="Proteomes" id="UP000373269"/>
    </source>
</evidence>
<reference evidence="3 4" key="1">
    <citation type="submission" date="2019-11" db="EMBL/GenBank/DDBJ databases">
        <title>Whole Genome Sequencing and Comparative Genomic Analyses of Lysinibacillus pakistanensis LZH-9, a Halotolerant Strain with Excellent COD Removal Capability.</title>
        <authorList>
            <person name="Zhou H."/>
        </authorList>
    </citation>
    <scope>NUCLEOTIDE SEQUENCE [LARGE SCALE GENOMIC DNA]</scope>
    <source>
        <strain evidence="3 4">LZH-9</strain>
    </source>
</reference>
<evidence type="ECO:0000256" key="2">
    <source>
        <dbReference type="SAM" id="MobiDB-lite"/>
    </source>
</evidence>
<feature type="coiled-coil region" evidence="1">
    <location>
        <begin position="50"/>
        <end position="77"/>
    </location>
</feature>
<evidence type="ECO:0000256" key="1">
    <source>
        <dbReference type="SAM" id="Coils"/>
    </source>
</evidence>